<feature type="region of interest" description="Disordered" evidence="1">
    <location>
        <begin position="142"/>
        <end position="162"/>
    </location>
</feature>
<proteinExistence type="predicted"/>
<reference evidence="2" key="1">
    <citation type="submission" date="2022-03" db="EMBL/GenBank/DDBJ databases">
        <authorList>
            <person name="Martin C."/>
        </authorList>
    </citation>
    <scope>NUCLEOTIDE SEQUENCE</scope>
</reference>
<dbReference type="Proteomes" id="UP000749559">
    <property type="component" value="Unassembled WGS sequence"/>
</dbReference>
<protein>
    <submittedName>
        <fullName evidence="2">Uncharacterized protein</fullName>
    </submittedName>
</protein>
<sequence length="335" mass="37823">CTKTFSTPDAKGKKRRNTKKQTMRTLKKNPETLHENFEYKDLQNTGVLVLDDEFMSLVFYTERTLLWLEAFKQFYQRKGMKATTARLKHGTKITVSDYVTVEVSDSGIITVFGEELQDWRDNDFDLIKGTLVSLKITSTPDSYSTSLPSTSTPCNTHSSGTLPAQTQEDIFISQSEEIDTGEDSIIFFLGNDTIPNTQADSGESAQISQSQSLIQPTVIPETQLDTQKPLSQNASQPATGSLHLSNISPTQTESTSKPDTPSITSELQCENKKLRTRIISLEKRLEEESIEHSQHITQLNAKLQDLHYRLQSADKKKEDEIQMAKQLHEQETRDL</sequence>
<feature type="region of interest" description="Disordered" evidence="1">
    <location>
        <begin position="225"/>
        <end position="266"/>
    </location>
</feature>
<comment type="caution">
    <text evidence="2">The sequence shown here is derived from an EMBL/GenBank/DDBJ whole genome shotgun (WGS) entry which is preliminary data.</text>
</comment>
<evidence type="ECO:0000313" key="2">
    <source>
        <dbReference type="EMBL" id="CAH1790224.1"/>
    </source>
</evidence>
<gene>
    <name evidence="2" type="ORF">OFUS_LOCUS15462</name>
</gene>
<feature type="compositionally biased region" description="Low complexity" evidence="1">
    <location>
        <begin position="142"/>
        <end position="156"/>
    </location>
</feature>
<dbReference type="EMBL" id="CAIIXF020000007">
    <property type="protein sequence ID" value="CAH1790224.1"/>
    <property type="molecule type" value="Genomic_DNA"/>
</dbReference>
<evidence type="ECO:0000313" key="3">
    <source>
        <dbReference type="Proteomes" id="UP000749559"/>
    </source>
</evidence>
<feature type="non-terminal residue" evidence="2">
    <location>
        <position position="335"/>
    </location>
</feature>
<name>A0A8J1UU50_OWEFU</name>
<evidence type="ECO:0000256" key="1">
    <source>
        <dbReference type="SAM" id="MobiDB-lite"/>
    </source>
</evidence>
<accession>A0A8J1UU50</accession>
<keyword evidence="3" id="KW-1185">Reference proteome</keyword>
<feature type="compositionally biased region" description="Basic residues" evidence="1">
    <location>
        <begin position="12"/>
        <end position="23"/>
    </location>
</feature>
<dbReference type="AlphaFoldDB" id="A0A8J1UU50"/>
<organism evidence="2 3">
    <name type="scientific">Owenia fusiformis</name>
    <name type="common">Polychaete worm</name>
    <dbReference type="NCBI Taxonomy" id="6347"/>
    <lineage>
        <taxon>Eukaryota</taxon>
        <taxon>Metazoa</taxon>
        <taxon>Spiralia</taxon>
        <taxon>Lophotrochozoa</taxon>
        <taxon>Annelida</taxon>
        <taxon>Polychaeta</taxon>
        <taxon>Sedentaria</taxon>
        <taxon>Canalipalpata</taxon>
        <taxon>Sabellida</taxon>
        <taxon>Oweniida</taxon>
        <taxon>Oweniidae</taxon>
        <taxon>Owenia</taxon>
    </lineage>
</organism>
<feature type="region of interest" description="Disordered" evidence="1">
    <location>
        <begin position="1"/>
        <end position="23"/>
    </location>
</feature>
<feature type="non-terminal residue" evidence="2">
    <location>
        <position position="1"/>
    </location>
</feature>
<feature type="region of interest" description="Disordered" evidence="1">
    <location>
        <begin position="313"/>
        <end position="335"/>
    </location>
</feature>